<dbReference type="OrthoDB" id="9810662at2"/>
<evidence type="ECO:0000256" key="1">
    <source>
        <dbReference type="ARBA" id="ARBA00004651"/>
    </source>
</evidence>
<keyword evidence="3 6" id="KW-0812">Transmembrane</keyword>
<evidence type="ECO:0000256" key="5">
    <source>
        <dbReference type="ARBA" id="ARBA00023136"/>
    </source>
</evidence>
<organism evidence="8 9">
    <name type="scientific">Methyloligella halotolerans</name>
    <dbReference type="NCBI Taxonomy" id="1177755"/>
    <lineage>
        <taxon>Bacteria</taxon>
        <taxon>Pseudomonadati</taxon>
        <taxon>Pseudomonadota</taxon>
        <taxon>Alphaproteobacteria</taxon>
        <taxon>Hyphomicrobiales</taxon>
        <taxon>Hyphomicrobiaceae</taxon>
        <taxon>Methyloligella</taxon>
    </lineage>
</organism>
<dbReference type="AlphaFoldDB" id="A0A1E2RVZ0"/>
<dbReference type="Proteomes" id="UP000095087">
    <property type="component" value="Unassembled WGS sequence"/>
</dbReference>
<proteinExistence type="predicted"/>
<feature type="transmembrane region" description="Helical" evidence="6">
    <location>
        <begin position="12"/>
        <end position="35"/>
    </location>
</feature>
<feature type="transmembrane region" description="Helical" evidence="6">
    <location>
        <begin position="111"/>
        <end position="135"/>
    </location>
</feature>
<protein>
    <submittedName>
        <fullName evidence="8">Bacterial type II secretion system protein F domain protein</fullName>
    </submittedName>
</protein>
<sequence>MDILYLLLDRQVLIMVLVAIAAFATVATLIMPFFAADRLGSRMKYVAGERERLREQRMAEFAEQQREARLRQDPRTFMKRVVDRLNLRKALETEETHQRLKMAGLRGQAPVVAFLFFRATLPLVTFGCALFYLFFVTSYQLGGVTKFCIAIGAAYIGFYLPNIFITNLIQKRQKSIRQAFPDALDLLLICVQSGMSIEAAMNKVSQEMGTQSLELAEEFALTTAELSYLPQRRQAYENLGKRTGVPAVKAVGTSLLQAERYGTGLGQALRVMAKESRDARMIEAEKKAAALPPKLTVPMILFFLPVLFIVILGPAVIQVLAVWK</sequence>
<evidence type="ECO:0000256" key="2">
    <source>
        <dbReference type="ARBA" id="ARBA00022475"/>
    </source>
</evidence>
<dbReference type="STRING" id="1177755.A7A08_02792"/>
<gene>
    <name evidence="8" type="ORF">A7A08_02792</name>
</gene>
<comment type="caution">
    <text evidence="8">The sequence shown here is derived from an EMBL/GenBank/DDBJ whole genome shotgun (WGS) entry which is preliminary data.</text>
</comment>
<feature type="transmembrane region" description="Helical" evidence="6">
    <location>
        <begin position="300"/>
        <end position="323"/>
    </location>
</feature>
<dbReference type="PANTHER" id="PTHR35007">
    <property type="entry name" value="INTEGRAL MEMBRANE PROTEIN-RELATED"/>
    <property type="match status" value="1"/>
</dbReference>
<feature type="transmembrane region" description="Helical" evidence="6">
    <location>
        <begin position="147"/>
        <end position="169"/>
    </location>
</feature>
<evidence type="ECO:0000313" key="8">
    <source>
        <dbReference type="EMBL" id="ODA66394.1"/>
    </source>
</evidence>
<dbReference type="EMBL" id="MASI01000008">
    <property type="protein sequence ID" value="ODA66394.1"/>
    <property type="molecule type" value="Genomic_DNA"/>
</dbReference>
<feature type="domain" description="Type II secretion system protein GspF" evidence="7">
    <location>
        <begin position="184"/>
        <end position="312"/>
    </location>
</feature>
<evidence type="ECO:0000256" key="4">
    <source>
        <dbReference type="ARBA" id="ARBA00022989"/>
    </source>
</evidence>
<name>A0A1E2RVZ0_9HYPH</name>
<dbReference type="PANTHER" id="PTHR35007:SF2">
    <property type="entry name" value="PILUS ASSEMBLE PROTEIN"/>
    <property type="match status" value="1"/>
</dbReference>
<evidence type="ECO:0000256" key="6">
    <source>
        <dbReference type="SAM" id="Phobius"/>
    </source>
</evidence>
<keyword evidence="4 6" id="KW-1133">Transmembrane helix</keyword>
<dbReference type="PATRIC" id="fig|1177755.3.peg.2814"/>
<dbReference type="Pfam" id="PF00482">
    <property type="entry name" value="T2SSF"/>
    <property type="match status" value="1"/>
</dbReference>
<keyword evidence="5 6" id="KW-0472">Membrane</keyword>
<comment type="subcellular location">
    <subcellularLocation>
        <location evidence="1">Cell membrane</location>
        <topology evidence="1">Multi-pass membrane protein</topology>
    </subcellularLocation>
</comment>
<dbReference type="InterPro" id="IPR018076">
    <property type="entry name" value="T2SS_GspF_dom"/>
</dbReference>
<evidence type="ECO:0000313" key="9">
    <source>
        <dbReference type="Proteomes" id="UP000095087"/>
    </source>
</evidence>
<evidence type="ECO:0000256" key="3">
    <source>
        <dbReference type="ARBA" id="ARBA00022692"/>
    </source>
</evidence>
<dbReference type="RefSeq" id="WP_069095945.1">
    <property type="nucleotide sequence ID" value="NZ_MASI01000008.1"/>
</dbReference>
<reference evidence="8 9" key="1">
    <citation type="submission" date="2016-07" db="EMBL/GenBank/DDBJ databases">
        <title>Draft genome sequence of Methyloligella halotolerans C2T (VKM B-2706T=CCUG 61687T=DSM 25045T), a halotolerant polyhydroxybutyrate accumulating methylotroph.</title>
        <authorList>
            <person name="Vasilenko O.V."/>
            <person name="Doronina N.V."/>
            <person name="Poroshina M.N."/>
            <person name="Tarlachkov S.V."/>
            <person name="Trotsenko Y.A."/>
        </authorList>
    </citation>
    <scope>NUCLEOTIDE SEQUENCE [LARGE SCALE GENOMIC DNA]</scope>
    <source>
        <strain evidence="8 9">VKM B-2706</strain>
    </source>
</reference>
<accession>A0A1E2RVZ0</accession>
<keyword evidence="9" id="KW-1185">Reference proteome</keyword>
<evidence type="ECO:0000259" key="7">
    <source>
        <dbReference type="Pfam" id="PF00482"/>
    </source>
</evidence>
<dbReference type="GO" id="GO:0005886">
    <property type="term" value="C:plasma membrane"/>
    <property type="evidence" value="ECO:0007669"/>
    <property type="project" value="UniProtKB-SubCell"/>
</dbReference>
<keyword evidence="2" id="KW-1003">Cell membrane</keyword>